<name>A0A834FK42_ORYME</name>
<dbReference type="Proteomes" id="UP000646548">
    <property type="component" value="Unassembled WGS sequence"/>
</dbReference>
<dbReference type="EMBL" id="WKFB01000111">
    <property type="protein sequence ID" value="KAF6735330.1"/>
    <property type="molecule type" value="Genomic_DNA"/>
</dbReference>
<dbReference type="AlphaFoldDB" id="A0A834FK42"/>
<keyword evidence="1" id="KW-0675">Receptor</keyword>
<proteinExistence type="predicted"/>
<protein>
    <submittedName>
        <fullName evidence="1">TGF-beta receptor type-2</fullName>
    </submittedName>
</protein>
<evidence type="ECO:0000313" key="1">
    <source>
        <dbReference type="EMBL" id="KAF6735330.1"/>
    </source>
</evidence>
<gene>
    <name evidence="1" type="ORF">FQA47_014257</name>
</gene>
<comment type="caution">
    <text evidence="1">The sequence shown here is derived from an EMBL/GenBank/DDBJ whole genome shotgun (WGS) entry which is preliminary data.</text>
</comment>
<reference evidence="1" key="1">
    <citation type="journal article" name="BMC Genomics">
        <title>Long-read sequencing and de novo genome assembly of marine medaka (Oryzias melastigma).</title>
        <authorList>
            <person name="Liang P."/>
            <person name="Saqib H.S.A."/>
            <person name="Ni X."/>
            <person name="Shen Y."/>
        </authorList>
    </citation>
    <scope>NUCLEOTIDE SEQUENCE</scope>
    <source>
        <strain evidence="1">Bigg-433</strain>
    </source>
</reference>
<accession>A0A834FK42</accession>
<evidence type="ECO:0000313" key="2">
    <source>
        <dbReference type="Proteomes" id="UP000646548"/>
    </source>
</evidence>
<organism evidence="1 2">
    <name type="scientific">Oryzias melastigma</name>
    <name type="common">Marine medaka</name>
    <dbReference type="NCBI Taxonomy" id="30732"/>
    <lineage>
        <taxon>Eukaryota</taxon>
        <taxon>Metazoa</taxon>
        <taxon>Chordata</taxon>
        <taxon>Craniata</taxon>
        <taxon>Vertebrata</taxon>
        <taxon>Euteleostomi</taxon>
        <taxon>Actinopterygii</taxon>
        <taxon>Neopterygii</taxon>
        <taxon>Teleostei</taxon>
        <taxon>Neoteleostei</taxon>
        <taxon>Acanthomorphata</taxon>
        <taxon>Ovalentaria</taxon>
        <taxon>Atherinomorphae</taxon>
        <taxon>Beloniformes</taxon>
        <taxon>Adrianichthyidae</taxon>
        <taxon>Oryziinae</taxon>
        <taxon>Oryzias</taxon>
    </lineage>
</organism>
<sequence length="68" mass="7773">MKHVEHVPPVPPLQGIQTVCASIEECWDHDPEARLTAHCVAERFNDIEYLDKLSECSDTEVKIPEDEK</sequence>